<protein>
    <submittedName>
        <fullName evidence="1">Predicted protein</fullName>
    </submittedName>
</protein>
<keyword evidence="2" id="KW-1185">Reference proteome</keyword>
<dbReference type="STRING" id="591159.SSQG_06198"/>
<sequence length="54" mass="5989">MGTPWSRVSPKVREPPLTCLPLTGRPVHTRYAETIGANTYSRGRWGSRGKMCAT</sequence>
<evidence type="ECO:0000313" key="2">
    <source>
        <dbReference type="Proteomes" id="UP000004184"/>
    </source>
</evidence>
<gene>
    <name evidence="1" type="ORF">SSQG_06198</name>
</gene>
<organism evidence="1 2">
    <name type="scientific">Streptomyces viridochromogenes (strain DSM 40736 / JCM 4977 / BCRC 1201 / Tue 494)</name>
    <dbReference type="NCBI Taxonomy" id="591159"/>
    <lineage>
        <taxon>Bacteria</taxon>
        <taxon>Bacillati</taxon>
        <taxon>Actinomycetota</taxon>
        <taxon>Actinomycetes</taxon>
        <taxon>Kitasatosporales</taxon>
        <taxon>Streptomycetaceae</taxon>
        <taxon>Streptomyces</taxon>
    </lineage>
</organism>
<evidence type="ECO:0000313" key="1">
    <source>
        <dbReference type="EMBL" id="EFL35680.1"/>
    </source>
</evidence>
<name>D9X1M1_STRVT</name>
<proteinExistence type="predicted"/>
<dbReference type="EMBL" id="GG657757">
    <property type="protein sequence ID" value="EFL35680.1"/>
    <property type="molecule type" value="Genomic_DNA"/>
</dbReference>
<dbReference type="AlphaFoldDB" id="D9X1M1"/>
<dbReference type="Proteomes" id="UP000004184">
    <property type="component" value="Unassembled WGS sequence"/>
</dbReference>
<dbReference type="HOGENOM" id="CLU_3048668_0_0_11"/>
<accession>D9X1M1</accession>
<reference evidence="2" key="1">
    <citation type="submission" date="2009-02" db="EMBL/GenBank/DDBJ databases">
        <title>Annotation of Streptomyces viridochromogenes strain DSM 40736.</title>
        <authorList>
            <consortium name="The Broad Institute Genome Sequencing Platform"/>
            <consortium name="Broad Institute Microbial Sequencing Center"/>
            <person name="Fischbach M."/>
            <person name="Godfrey P."/>
            <person name="Ward D."/>
            <person name="Young S."/>
            <person name="Zeng Q."/>
            <person name="Koehrsen M."/>
            <person name="Alvarado L."/>
            <person name="Berlin A.M."/>
            <person name="Bochicchio J."/>
            <person name="Borenstein D."/>
            <person name="Chapman S.B."/>
            <person name="Chen Z."/>
            <person name="Engels R."/>
            <person name="Freedman E."/>
            <person name="Gellesch M."/>
            <person name="Goldberg J."/>
            <person name="Griggs A."/>
            <person name="Gujja S."/>
            <person name="Heilman E.R."/>
            <person name="Heiman D.I."/>
            <person name="Hepburn T.A."/>
            <person name="Howarth C."/>
            <person name="Jen D."/>
            <person name="Larson L."/>
            <person name="Lewis B."/>
            <person name="Mehta T."/>
            <person name="Park D."/>
            <person name="Pearson M."/>
            <person name="Richards J."/>
            <person name="Roberts A."/>
            <person name="Saif S."/>
            <person name="Shea T.D."/>
            <person name="Shenoy N."/>
            <person name="Sisk P."/>
            <person name="Stolte C."/>
            <person name="Sykes S.N."/>
            <person name="Thomson T."/>
            <person name="Walk T."/>
            <person name="White J."/>
            <person name="Yandava C."/>
            <person name="Straight P."/>
            <person name="Clardy J."/>
            <person name="Hung D."/>
            <person name="Kolter R."/>
            <person name="Mekalanos J."/>
            <person name="Walker S."/>
            <person name="Walsh C.T."/>
            <person name="Wieland-Brown L.C."/>
            <person name="Haas B."/>
            <person name="Nusbaum C."/>
            <person name="Birren B."/>
        </authorList>
    </citation>
    <scope>NUCLEOTIDE SEQUENCE [LARGE SCALE GENOMIC DNA]</scope>
    <source>
        <strain evidence="2">DSM 40736 / JCM 4977 / BCRC 1201 / Tue 494</strain>
    </source>
</reference>